<dbReference type="RefSeq" id="WP_315878519.1">
    <property type="nucleotide sequence ID" value="NZ_JAWCTQ010000016.1"/>
</dbReference>
<proteinExistence type="predicted"/>
<evidence type="ECO:0000313" key="2">
    <source>
        <dbReference type="Proteomes" id="UP001250181"/>
    </source>
</evidence>
<keyword evidence="2" id="KW-1185">Reference proteome</keyword>
<dbReference type="EMBL" id="JAWCTQ010000016">
    <property type="protein sequence ID" value="MDT9683445.1"/>
    <property type="molecule type" value="Genomic_DNA"/>
</dbReference>
<gene>
    <name evidence="1" type="ORF">RND61_15460</name>
</gene>
<name>A0ABU3QKZ5_9ACTN</name>
<organism evidence="1 2">
    <name type="scientific">Streptomyces tamarix</name>
    <dbReference type="NCBI Taxonomy" id="3078565"/>
    <lineage>
        <taxon>Bacteria</taxon>
        <taxon>Bacillati</taxon>
        <taxon>Actinomycetota</taxon>
        <taxon>Actinomycetes</taxon>
        <taxon>Kitasatosporales</taxon>
        <taxon>Streptomycetaceae</taxon>
        <taxon>Streptomyces</taxon>
    </lineage>
</organism>
<comment type="caution">
    <text evidence="1">The sequence shown here is derived from an EMBL/GenBank/DDBJ whole genome shotgun (WGS) entry which is preliminary data.</text>
</comment>
<dbReference type="Proteomes" id="UP001250181">
    <property type="component" value="Unassembled WGS sequence"/>
</dbReference>
<reference evidence="1 2" key="1">
    <citation type="submission" date="2023-09" db="EMBL/GenBank/DDBJ databases">
        <title>Streptomyces sp. nov.: A antagonism against Alternaria gaisen Producing Streptochlin, Isolated from Tamarix root soil.</title>
        <authorList>
            <person name="Chen Y."/>
        </authorList>
    </citation>
    <scope>NUCLEOTIDE SEQUENCE [LARGE SCALE GENOMIC DNA]</scope>
    <source>
        <strain evidence="1 2">TRM76323</strain>
    </source>
</reference>
<accession>A0ABU3QKZ5</accession>
<evidence type="ECO:0000313" key="1">
    <source>
        <dbReference type="EMBL" id="MDT9683445.1"/>
    </source>
</evidence>
<sequence>MIQVIEKDVGTICNLKNKFLRAKRGDIVRVTIKATNTYNTFVLGLTNQQDSSKKAYQLFNLSTGYIWRIGGENLSDAFDVWFKNDEELTISDLNVYKESKLILDEMDIRGGF</sequence>
<protein>
    <submittedName>
        <fullName evidence="1">Uncharacterized protein</fullName>
    </submittedName>
</protein>